<dbReference type="SMART" id="SM00060">
    <property type="entry name" value="FN3"/>
    <property type="match status" value="3"/>
</dbReference>
<evidence type="ECO:0000256" key="1">
    <source>
        <dbReference type="ARBA" id="ARBA00022737"/>
    </source>
</evidence>
<evidence type="ECO:0000256" key="2">
    <source>
        <dbReference type="SAM" id="MobiDB-lite"/>
    </source>
</evidence>
<dbReference type="InterPro" id="IPR013783">
    <property type="entry name" value="Ig-like_fold"/>
</dbReference>
<feature type="domain" description="Fibronectin type-III" evidence="3">
    <location>
        <begin position="334"/>
        <end position="424"/>
    </location>
</feature>
<gene>
    <name evidence="4" type="ORF">MNBD_NITROSPINAE03-2091</name>
</gene>
<dbReference type="InterPro" id="IPR050964">
    <property type="entry name" value="Striated_Muscle_Regulatory"/>
</dbReference>
<dbReference type="PANTHER" id="PTHR13817:SF73">
    <property type="entry name" value="FIBRONECTIN TYPE-III DOMAIN-CONTAINING PROTEIN"/>
    <property type="match status" value="1"/>
</dbReference>
<dbReference type="InterPro" id="IPR003961">
    <property type="entry name" value="FN3_dom"/>
</dbReference>
<dbReference type="Pfam" id="PF00041">
    <property type="entry name" value="fn3"/>
    <property type="match status" value="1"/>
</dbReference>
<organism evidence="4">
    <name type="scientific">hydrothermal vent metagenome</name>
    <dbReference type="NCBI Taxonomy" id="652676"/>
    <lineage>
        <taxon>unclassified sequences</taxon>
        <taxon>metagenomes</taxon>
        <taxon>ecological metagenomes</taxon>
    </lineage>
</organism>
<dbReference type="InterPro" id="IPR036116">
    <property type="entry name" value="FN3_sf"/>
</dbReference>
<dbReference type="PROSITE" id="PS50853">
    <property type="entry name" value="FN3"/>
    <property type="match status" value="2"/>
</dbReference>
<evidence type="ECO:0000313" key="4">
    <source>
        <dbReference type="EMBL" id="VAX22736.1"/>
    </source>
</evidence>
<protein>
    <recommendedName>
        <fullName evidence="3">Fibronectin type-III domain-containing protein</fullName>
    </recommendedName>
</protein>
<accession>A0A3B1BWN2</accession>
<dbReference type="Gene3D" id="2.60.40.10">
    <property type="entry name" value="Immunoglobulins"/>
    <property type="match status" value="4"/>
</dbReference>
<dbReference type="PANTHER" id="PTHR13817">
    <property type="entry name" value="TITIN"/>
    <property type="match status" value="1"/>
</dbReference>
<dbReference type="CDD" id="cd00063">
    <property type="entry name" value="FN3"/>
    <property type="match status" value="2"/>
</dbReference>
<dbReference type="AlphaFoldDB" id="A0A3B1BWN2"/>
<feature type="compositionally biased region" description="Polar residues" evidence="2">
    <location>
        <begin position="148"/>
        <end position="157"/>
    </location>
</feature>
<reference evidence="4" key="1">
    <citation type="submission" date="2018-06" db="EMBL/GenBank/DDBJ databases">
        <authorList>
            <person name="Zhirakovskaya E."/>
        </authorList>
    </citation>
    <scope>NUCLEOTIDE SEQUENCE</scope>
</reference>
<feature type="region of interest" description="Disordered" evidence="2">
    <location>
        <begin position="146"/>
        <end position="168"/>
    </location>
</feature>
<dbReference type="EMBL" id="UOGB01000249">
    <property type="protein sequence ID" value="VAX22736.1"/>
    <property type="molecule type" value="Genomic_DNA"/>
</dbReference>
<keyword evidence="1" id="KW-0677">Repeat</keyword>
<feature type="domain" description="Fibronectin type-III" evidence="3">
    <location>
        <begin position="164"/>
        <end position="264"/>
    </location>
</feature>
<sequence length="478" mass="52972">MIDGLYAHYMKKIGLNSTRYLLEVPIIRDFLNYKVKAYNYENELSDFSETGFVIAKGGPDLPTRLTVISGSIMQTPLVWEASADKETVGYTISRSESKAGEYKQIARITSSDTREYIDKLDKKTGHDLEDGKTYWYRIVSYNKEDKQGNMTEPVSGSSRHKPKPPSNFRVVSSAMRSISLAWDRHPDSEIKKYRIYRNSAADGDYKLVKEISDRSETEYTDKDKSGEKIHDGQKYYYRMAAVNSGGSESELTAPVSGSEVIGHAIYRGESPDSLKLIKKIRKRSANKFKDAGSWDKRLKDGTKYYYTVRSINTVGVESMIEEVAEAFTKPVPVAPAGMSATQNKVGKTTLSWSPNTEPDIVSYRILRSGSVGGKFRAIGSVGKATFEDVGLKNGALYYYQTQAIDKDGLVSEPSETVEATTKPTPSAPLGLEASAAKSSSYIVEKLKSGSTYSYIIVAVDKDKLSSEPSVPAQVKTIK</sequence>
<proteinExistence type="predicted"/>
<evidence type="ECO:0000259" key="3">
    <source>
        <dbReference type="PROSITE" id="PS50853"/>
    </source>
</evidence>
<name>A0A3B1BWN2_9ZZZZ</name>
<dbReference type="SUPFAM" id="SSF49265">
    <property type="entry name" value="Fibronectin type III"/>
    <property type="match status" value="2"/>
</dbReference>